<keyword evidence="1" id="KW-0812">Transmembrane</keyword>
<name>A0ABS1J044_9FIRM</name>
<organism evidence="2 3">
    <name type="scientific">Catonella massiliensis</name>
    <dbReference type="NCBI Taxonomy" id="2799636"/>
    <lineage>
        <taxon>Bacteria</taxon>
        <taxon>Bacillati</taxon>
        <taxon>Bacillota</taxon>
        <taxon>Clostridia</taxon>
        <taxon>Lachnospirales</taxon>
        <taxon>Lachnospiraceae</taxon>
        <taxon>Catonella</taxon>
    </lineage>
</organism>
<dbReference type="RefSeq" id="WP_208428484.1">
    <property type="nucleotide sequence ID" value="NZ_JAEPRJ010000001.1"/>
</dbReference>
<accession>A0ABS1J044</accession>
<proteinExistence type="predicted"/>
<sequence>MFFHKKLDRSYDTLRFLGDRKGEETEEDIKEFKEREKLEFKDILAMIISALIVFGPLFLIIGLLMFIITL</sequence>
<dbReference type="EMBL" id="JAEPRJ010000001">
    <property type="protein sequence ID" value="MBK5896963.1"/>
    <property type="molecule type" value="Genomic_DNA"/>
</dbReference>
<reference evidence="2 3" key="1">
    <citation type="submission" date="2021-01" db="EMBL/GenBank/DDBJ databases">
        <title>Isolation and description of Catonella massiliensis sp. nov., a novel Catonella species, isolated from a stable periodontitis subject.</title>
        <authorList>
            <person name="Antezack A."/>
            <person name="Boxberger M."/>
            <person name="La Scola B."/>
            <person name="Monnet-Corti V."/>
        </authorList>
    </citation>
    <scope>NUCLEOTIDE SEQUENCE [LARGE SCALE GENOMIC DNA]</scope>
    <source>
        <strain evidence="2 3">Marseille-Q4567</strain>
    </source>
</reference>
<evidence type="ECO:0000313" key="3">
    <source>
        <dbReference type="Proteomes" id="UP000604730"/>
    </source>
</evidence>
<evidence type="ECO:0008006" key="4">
    <source>
        <dbReference type="Google" id="ProtNLM"/>
    </source>
</evidence>
<keyword evidence="3" id="KW-1185">Reference proteome</keyword>
<protein>
    <recommendedName>
        <fullName evidence="4">DUF3899 domain-containing protein</fullName>
    </recommendedName>
</protein>
<evidence type="ECO:0000256" key="1">
    <source>
        <dbReference type="SAM" id="Phobius"/>
    </source>
</evidence>
<evidence type="ECO:0000313" key="2">
    <source>
        <dbReference type="EMBL" id="MBK5896963.1"/>
    </source>
</evidence>
<gene>
    <name evidence="2" type="ORF">JJN12_04075</name>
</gene>
<comment type="caution">
    <text evidence="2">The sequence shown here is derived from an EMBL/GenBank/DDBJ whole genome shotgun (WGS) entry which is preliminary data.</text>
</comment>
<feature type="transmembrane region" description="Helical" evidence="1">
    <location>
        <begin position="43"/>
        <end position="68"/>
    </location>
</feature>
<keyword evidence="1" id="KW-1133">Transmembrane helix</keyword>
<keyword evidence="1" id="KW-0472">Membrane</keyword>
<dbReference type="Proteomes" id="UP000604730">
    <property type="component" value="Unassembled WGS sequence"/>
</dbReference>